<dbReference type="InterPro" id="IPR050592">
    <property type="entry name" value="GDSL_lipolytic_enzyme"/>
</dbReference>
<dbReference type="FunFam" id="3.40.50.1110:FF:000003">
    <property type="entry name" value="GDSL esterase/lipase APG"/>
    <property type="match status" value="4"/>
</dbReference>
<gene>
    <name evidence="3" type="ORF">DEO72_LG7g14</name>
</gene>
<dbReference type="GO" id="GO:0016298">
    <property type="term" value="F:lipase activity"/>
    <property type="evidence" value="ECO:0007669"/>
    <property type="project" value="InterPro"/>
</dbReference>
<dbReference type="Proteomes" id="UP000501690">
    <property type="component" value="Linkage Group LG7"/>
</dbReference>
<dbReference type="CDD" id="cd01837">
    <property type="entry name" value="SGNH_plant_lipase_like"/>
    <property type="match status" value="4"/>
</dbReference>
<feature type="chain" id="PRO_5020036495" evidence="2">
    <location>
        <begin position="18"/>
        <end position="1401"/>
    </location>
</feature>
<keyword evidence="4" id="KW-1185">Reference proteome</keyword>
<evidence type="ECO:0000256" key="1">
    <source>
        <dbReference type="ARBA" id="ARBA00008668"/>
    </source>
</evidence>
<dbReference type="InterPro" id="IPR035669">
    <property type="entry name" value="SGNH_plant_lipase-like"/>
</dbReference>
<name>A0A4D6MCL6_VIGUN</name>
<evidence type="ECO:0000313" key="4">
    <source>
        <dbReference type="Proteomes" id="UP000501690"/>
    </source>
</evidence>
<reference evidence="3 4" key="1">
    <citation type="submission" date="2019-04" db="EMBL/GenBank/DDBJ databases">
        <title>An improved genome assembly and genetic linkage map for asparagus bean, Vigna unguiculata ssp. sesquipedialis.</title>
        <authorList>
            <person name="Xia Q."/>
            <person name="Zhang R."/>
            <person name="Dong Y."/>
        </authorList>
    </citation>
    <scope>NUCLEOTIDE SEQUENCE [LARGE SCALE GENOMIC DNA]</scope>
    <source>
        <tissue evidence="3">Leaf</tissue>
    </source>
</reference>
<dbReference type="InterPro" id="IPR001087">
    <property type="entry name" value="GDSL"/>
</dbReference>
<dbReference type="SUPFAM" id="SSF52266">
    <property type="entry name" value="SGNH hydrolase"/>
    <property type="match status" value="1"/>
</dbReference>
<sequence>MLRFALLVLSVSLKTKALLKLPPNVSVPAVFVFGDSVVDTGNNNNRTTSFARSNFAPYGRDFEGGVPTGRFSNGKVPSDLIVEELGIKELLPAYLKPNLEGSDLVTGVCFASGGSGYDPLTSILEGSMALSGQLDLFKEYTVKLKGLVGDERAKFIIANSLFIVVAGSSDISNTYRTRSLLYDLPSYSDLLLNSASTFLTELNELGARRIAVFSAPPIGCLPFQRTVGGGIEKKCAPRPNNLAQLFNTKLSNLVGSLNRNFPSSRNVFINVYDPLLDIIVNYQKYGYKVGDTGCCGTGRIEVAILCNSFDTTCPNVQDYVFWDSFHPTESAYKRLIAPILQKYLYQFKAVVKLPPNVSVPAVLVFGDSIMDTGNNNNNLATTARCNYPPYGKDFKGGIPTGRFSNGKVPSDLIVEELGIKEFLPPFVDSNLEAGELATGVCFASGGAGYDPLTAQSSLTISLSGQLDLFREYVGKLKGVVGEERSKFILKNTLYIVVLGSNDISNTYFLTRVRQLQYPDFSAYADFMLSSASIFLKEIYGEGARRIAVFSVPPLGYLPSQRTIGGGIQRNVVVKINDAVRIFNAKLSKQLDSLNQNFQDSKIVYIDVYNPLLDIIVNYQKYEPLSKLKHMIVINEMQLFGSKYKRGLLSTYILFLVILKNQNQAIAKSTLPNSILFLPMKIPSSSSSSLHYFLASTFNSLLIFFLVVFCKTYESAKLVANGSVPAVLVFGDSIMDTGNNNKILATSARCNFPPYGKDFKGGIPTGRFCNGKVPSDFIAEELGVKEFLPAYLDPNLQPDELATGVCFASGGAGYDPLTSKTAGAISLSGQLQMFKEYIVKLKQHVGENRTNFILSNALFFIVLGTNDISNTYFLSHLRQLQYDVSAYSDFLVNSASTFFKEIYELGARKIGVFAGPPVGCVPYHRTLSGGIERKCIQKYNNAVMLFNDKLLREIGFLNQKLPNSRIVYIDVYNPLLDIIVNHQKYGYEVGDRGCCGTGTLEVALTCNHLDATCPNVLEYVFWDGFHPTEDVYKKLVPNILQKYIHQMGFMQLTSLLRFIVIFGLWCRTKGVVKLPPHVSVPAVLAFGDSIVDSGNNNNIKTLVKCNFPPYGKDFQGGKPTGRFCNGKIPSDIIVEELGIKEYLPAYLDPNLKSSDLVTGVCFASGASGYDPLTPQIASVISLSTQLDMFKEYIGKLKRIVGESRTNFILANSLCLVVAGSDDIANTYFVAHARILQYDIPSYTDLMVNSASDFVKDIYNLGARRIAVLSAPPIGCVPSQRTLAGGLERGCSEKYNNAAKLFNSKLSKELDSLRSYPNSSIVYIDVYNPLFDIIQNYQKYGYKVMDRGCCGTGKLEVAVLCNPLDSTCSNASEYVFWDSYHPTEGVYRRIVNHVLEKYMNQLF</sequence>
<evidence type="ECO:0000256" key="2">
    <source>
        <dbReference type="SAM" id="SignalP"/>
    </source>
</evidence>
<proteinExistence type="inferred from homology"/>
<organism evidence="3 4">
    <name type="scientific">Vigna unguiculata</name>
    <name type="common">Cowpea</name>
    <dbReference type="NCBI Taxonomy" id="3917"/>
    <lineage>
        <taxon>Eukaryota</taxon>
        <taxon>Viridiplantae</taxon>
        <taxon>Streptophyta</taxon>
        <taxon>Embryophyta</taxon>
        <taxon>Tracheophyta</taxon>
        <taxon>Spermatophyta</taxon>
        <taxon>Magnoliopsida</taxon>
        <taxon>eudicotyledons</taxon>
        <taxon>Gunneridae</taxon>
        <taxon>Pentapetalae</taxon>
        <taxon>rosids</taxon>
        <taxon>fabids</taxon>
        <taxon>Fabales</taxon>
        <taxon>Fabaceae</taxon>
        <taxon>Papilionoideae</taxon>
        <taxon>50 kb inversion clade</taxon>
        <taxon>NPAAA clade</taxon>
        <taxon>indigoferoid/millettioid clade</taxon>
        <taxon>Phaseoleae</taxon>
        <taxon>Vigna</taxon>
    </lineage>
</organism>
<dbReference type="EMBL" id="CP039351">
    <property type="protein sequence ID" value="QCD98737.1"/>
    <property type="molecule type" value="Genomic_DNA"/>
</dbReference>
<keyword evidence="2" id="KW-0732">Signal</keyword>
<accession>A0A4D6MCL6</accession>
<dbReference type="InterPro" id="IPR008265">
    <property type="entry name" value="Lipase_GDSL_AS"/>
</dbReference>
<evidence type="ECO:0000313" key="3">
    <source>
        <dbReference type="EMBL" id="QCD98737.1"/>
    </source>
</evidence>
<dbReference type="InterPro" id="IPR036514">
    <property type="entry name" value="SGNH_hydro_sf"/>
</dbReference>
<dbReference type="Gene3D" id="3.40.50.1110">
    <property type="entry name" value="SGNH hydrolase"/>
    <property type="match status" value="4"/>
</dbReference>
<protein>
    <submittedName>
        <fullName evidence="3">Zeta-carotene desaturase</fullName>
    </submittedName>
</protein>
<comment type="similarity">
    <text evidence="1">Belongs to the 'GDSL' lipolytic enzyme family.</text>
</comment>
<dbReference type="PANTHER" id="PTHR45642:SF150">
    <property type="entry name" value="GDSL ESTERASE_LIPASE EXL3"/>
    <property type="match status" value="1"/>
</dbReference>
<dbReference type="PANTHER" id="PTHR45642">
    <property type="entry name" value="GDSL ESTERASE/LIPASE EXL3"/>
    <property type="match status" value="1"/>
</dbReference>
<dbReference type="PROSITE" id="PS01098">
    <property type="entry name" value="LIPASE_GDSL_SER"/>
    <property type="match status" value="3"/>
</dbReference>
<dbReference type="GO" id="GO:0006629">
    <property type="term" value="P:lipid metabolic process"/>
    <property type="evidence" value="ECO:0007669"/>
    <property type="project" value="InterPro"/>
</dbReference>
<dbReference type="Pfam" id="PF00657">
    <property type="entry name" value="Lipase_GDSL"/>
    <property type="match status" value="4"/>
</dbReference>
<feature type="signal peptide" evidence="2">
    <location>
        <begin position="1"/>
        <end position="17"/>
    </location>
</feature>